<feature type="region of interest" description="Disordered" evidence="2">
    <location>
        <begin position="163"/>
        <end position="217"/>
    </location>
</feature>
<dbReference type="OrthoDB" id="6269447at2759"/>
<dbReference type="GO" id="GO:0099152">
    <property type="term" value="P:regulation of neurotransmitter receptor transport, endosome to postsynaptic membrane"/>
    <property type="evidence" value="ECO:0007669"/>
    <property type="project" value="TreeGrafter"/>
</dbReference>
<dbReference type="AlphaFoldDB" id="A0A2G9SHA1"/>
<dbReference type="Proteomes" id="UP000228934">
    <property type="component" value="Unassembled WGS sequence"/>
</dbReference>
<dbReference type="PANTHER" id="PTHR18978">
    <property type="entry name" value="GRIP-1 ASSOCIATED PROTEIN 1"/>
    <property type="match status" value="1"/>
</dbReference>
<protein>
    <recommendedName>
        <fullName evidence="5">GRIP1-associated protein 1</fullName>
    </recommendedName>
</protein>
<dbReference type="GO" id="GO:0098978">
    <property type="term" value="C:glutamatergic synapse"/>
    <property type="evidence" value="ECO:0007669"/>
    <property type="project" value="TreeGrafter"/>
</dbReference>
<evidence type="ECO:0000313" key="3">
    <source>
        <dbReference type="EMBL" id="PIO39549.1"/>
    </source>
</evidence>
<keyword evidence="1" id="KW-0175">Coiled coil</keyword>
<name>A0A2G9SHA1_AQUCT</name>
<proteinExistence type="predicted"/>
<dbReference type="GO" id="GO:1905244">
    <property type="term" value="P:regulation of modification of synaptic structure"/>
    <property type="evidence" value="ECO:0007669"/>
    <property type="project" value="TreeGrafter"/>
</dbReference>
<feature type="coiled-coil region" evidence="1">
    <location>
        <begin position="31"/>
        <end position="155"/>
    </location>
</feature>
<sequence>MAQALSEDEFQRMQAQLLDLRSQNYQLSDNLRKNNQELSSLRQKQAALEKDFLKAQKALTKSKKAQEVEALLGENEMLQGKLHSQEDDFRLQNSTLMQELSKLCSQIEQLEAENQQLKEESRSPDGIPGITEGEMRRLQAENTALQRTIGSLHERHEKEIASLKGQESQANGLRCTDTETGDKVPVTELDGQVSQDQDGEPPRNWQPREDNLQGQCT</sequence>
<dbReference type="GO" id="GO:0098837">
    <property type="term" value="C:postsynaptic recycling endosome"/>
    <property type="evidence" value="ECO:0007669"/>
    <property type="project" value="TreeGrafter"/>
</dbReference>
<dbReference type="GO" id="GO:0099158">
    <property type="term" value="P:regulation of recycling endosome localization within postsynapse"/>
    <property type="evidence" value="ECO:0007669"/>
    <property type="project" value="TreeGrafter"/>
</dbReference>
<accession>A0A2G9SHA1</accession>
<evidence type="ECO:0000313" key="4">
    <source>
        <dbReference type="Proteomes" id="UP000228934"/>
    </source>
</evidence>
<dbReference type="GO" id="GO:0098998">
    <property type="term" value="C:extrinsic component of postsynaptic early endosome membrane"/>
    <property type="evidence" value="ECO:0007669"/>
    <property type="project" value="TreeGrafter"/>
</dbReference>
<dbReference type="EMBL" id="KV924296">
    <property type="protein sequence ID" value="PIO39549.1"/>
    <property type="molecule type" value="Genomic_DNA"/>
</dbReference>
<evidence type="ECO:0000256" key="1">
    <source>
        <dbReference type="SAM" id="Coils"/>
    </source>
</evidence>
<dbReference type="GO" id="GO:0098887">
    <property type="term" value="P:neurotransmitter receptor transport, endosome to postsynaptic membrane"/>
    <property type="evidence" value="ECO:0007669"/>
    <property type="project" value="TreeGrafter"/>
</dbReference>
<keyword evidence="4" id="KW-1185">Reference proteome</keyword>
<dbReference type="InterPro" id="IPR026204">
    <property type="entry name" value="GRIPAP1"/>
</dbReference>
<organism evidence="3 4">
    <name type="scientific">Aquarana catesbeiana</name>
    <name type="common">American bullfrog</name>
    <name type="synonym">Rana catesbeiana</name>
    <dbReference type="NCBI Taxonomy" id="8400"/>
    <lineage>
        <taxon>Eukaryota</taxon>
        <taxon>Metazoa</taxon>
        <taxon>Chordata</taxon>
        <taxon>Craniata</taxon>
        <taxon>Vertebrata</taxon>
        <taxon>Euteleostomi</taxon>
        <taxon>Amphibia</taxon>
        <taxon>Batrachia</taxon>
        <taxon>Anura</taxon>
        <taxon>Neobatrachia</taxon>
        <taxon>Ranoidea</taxon>
        <taxon>Ranidae</taxon>
        <taxon>Aquarana</taxon>
    </lineage>
</organism>
<dbReference type="PANTHER" id="PTHR18978:SF1">
    <property type="entry name" value="GRIP1-ASSOCIATED PROTEIN 1"/>
    <property type="match status" value="1"/>
</dbReference>
<reference evidence="4" key="1">
    <citation type="journal article" date="2017" name="Nat. Commun.">
        <title>The North American bullfrog draft genome provides insight into hormonal regulation of long noncoding RNA.</title>
        <authorList>
            <person name="Hammond S.A."/>
            <person name="Warren R.L."/>
            <person name="Vandervalk B.P."/>
            <person name="Kucuk E."/>
            <person name="Khan H."/>
            <person name="Gibb E.A."/>
            <person name="Pandoh P."/>
            <person name="Kirk H."/>
            <person name="Zhao Y."/>
            <person name="Jones M."/>
            <person name="Mungall A.J."/>
            <person name="Coope R."/>
            <person name="Pleasance S."/>
            <person name="Moore R.A."/>
            <person name="Holt R.A."/>
            <person name="Round J.M."/>
            <person name="Ohora S."/>
            <person name="Walle B.V."/>
            <person name="Veldhoen N."/>
            <person name="Helbing C.C."/>
            <person name="Birol I."/>
        </authorList>
    </citation>
    <scope>NUCLEOTIDE SEQUENCE [LARGE SCALE GENOMIC DNA]</scope>
</reference>
<evidence type="ECO:0008006" key="5">
    <source>
        <dbReference type="Google" id="ProtNLM"/>
    </source>
</evidence>
<evidence type="ECO:0000256" key="2">
    <source>
        <dbReference type="SAM" id="MobiDB-lite"/>
    </source>
</evidence>
<gene>
    <name evidence="3" type="ORF">AB205_0030900</name>
</gene>